<evidence type="ECO:0000259" key="3">
    <source>
        <dbReference type="PROSITE" id="PS51186"/>
    </source>
</evidence>
<keyword evidence="5" id="KW-1185">Reference proteome</keyword>
<dbReference type="InterPro" id="IPR000182">
    <property type="entry name" value="GNAT_dom"/>
</dbReference>
<proteinExistence type="predicted"/>
<protein>
    <submittedName>
        <fullName evidence="4">GNAT family N-acetyltransferase</fullName>
    </submittedName>
</protein>
<dbReference type="PROSITE" id="PS51186">
    <property type="entry name" value="GNAT"/>
    <property type="match status" value="1"/>
</dbReference>
<keyword evidence="2" id="KW-0012">Acyltransferase</keyword>
<gene>
    <name evidence="4" type="ORF">O4J56_24570</name>
</gene>
<feature type="domain" description="N-acetyltransferase" evidence="3">
    <location>
        <begin position="2"/>
        <end position="152"/>
    </location>
</feature>
<dbReference type="InterPro" id="IPR050832">
    <property type="entry name" value="Bact_Acetyltransf"/>
</dbReference>
<evidence type="ECO:0000256" key="1">
    <source>
        <dbReference type="ARBA" id="ARBA00022679"/>
    </source>
</evidence>
<dbReference type="PANTHER" id="PTHR43877">
    <property type="entry name" value="AMINOALKYLPHOSPHONATE N-ACETYLTRANSFERASE-RELATED-RELATED"/>
    <property type="match status" value="1"/>
</dbReference>
<dbReference type="SUPFAM" id="SSF55729">
    <property type="entry name" value="Acyl-CoA N-acyltransferases (Nat)"/>
    <property type="match status" value="1"/>
</dbReference>
<reference evidence="4 5" key="1">
    <citation type="submission" date="2023-01" db="EMBL/GenBank/DDBJ databases">
        <title>Draft genome sequence of Nocardiopsis sp. RSe5-2 isolated from halophytes.</title>
        <authorList>
            <person name="Duangmal K."/>
            <person name="Chantavorakit T."/>
        </authorList>
    </citation>
    <scope>NUCLEOTIDE SEQUENCE [LARGE SCALE GENOMIC DNA]</scope>
    <source>
        <strain evidence="4 5">RSe5-2</strain>
    </source>
</reference>
<dbReference type="PANTHER" id="PTHR43877:SF2">
    <property type="entry name" value="AMINOALKYLPHOSPHONATE N-ACETYLTRANSFERASE-RELATED"/>
    <property type="match status" value="1"/>
</dbReference>
<evidence type="ECO:0000313" key="5">
    <source>
        <dbReference type="Proteomes" id="UP001527866"/>
    </source>
</evidence>
<name>A0ABT4UA55_9ACTN</name>
<sequence length="158" mass="17588">MRIIVQDIPWDHATGAALRLAQERETIERYGGDTEAGPKPSAEDTAAFLLATDGATGASVGCGGLRRLDERTYEIKRMYVVPEWRGRRIGGLLVRALEEHARGLGAQRMRLETGVEQPEAMRLYEKCGYTRIDRYGHYADCELSVCYERALDGAPSLV</sequence>
<evidence type="ECO:0000256" key="2">
    <source>
        <dbReference type="ARBA" id="ARBA00023315"/>
    </source>
</evidence>
<dbReference type="Gene3D" id="3.40.630.30">
    <property type="match status" value="1"/>
</dbReference>
<dbReference type="CDD" id="cd04301">
    <property type="entry name" value="NAT_SF"/>
    <property type="match status" value="1"/>
</dbReference>
<dbReference type="InterPro" id="IPR016181">
    <property type="entry name" value="Acyl_CoA_acyltransferase"/>
</dbReference>
<accession>A0ABT4UA55</accession>
<dbReference type="RefSeq" id="WP_270689031.1">
    <property type="nucleotide sequence ID" value="NZ_JAQFWQ010000092.1"/>
</dbReference>
<evidence type="ECO:0000313" key="4">
    <source>
        <dbReference type="EMBL" id="MDA2813843.1"/>
    </source>
</evidence>
<dbReference type="EMBL" id="JAQFWQ010000092">
    <property type="protein sequence ID" value="MDA2813843.1"/>
    <property type="molecule type" value="Genomic_DNA"/>
</dbReference>
<comment type="caution">
    <text evidence="4">The sequence shown here is derived from an EMBL/GenBank/DDBJ whole genome shotgun (WGS) entry which is preliminary data.</text>
</comment>
<organism evidence="4 5">
    <name type="scientific">Nocardiopsis endophytica</name>
    <dbReference type="NCBI Taxonomy" id="3018445"/>
    <lineage>
        <taxon>Bacteria</taxon>
        <taxon>Bacillati</taxon>
        <taxon>Actinomycetota</taxon>
        <taxon>Actinomycetes</taxon>
        <taxon>Streptosporangiales</taxon>
        <taxon>Nocardiopsidaceae</taxon>
        <taxon>Nocardiopsis</taxon>
    </lineage>
</organism>
<keyword evidence="1" id="KW-0808">Transferase</keyword>
<dbReference type="Proteomes" id="UP001527866">
    <property type="component" value="Unassembled WGS sequence"/>
</dbReference>
<dbReference type="Pfam" id="PF00583">
    <property type="entry name" value="Acetyltransf_1"/>
    <property type="match status" value="1"/>
</dbReference>